<name>A0A840L9H0_9BURK</name>
<dbReference type="Pfam" id="PF06713">
    <property type="entry name" value="bPH_4"/>
    <property type="match status" value="1"/>
</dbReference>
<dbReference type="AlphaFoldDB" id="A0A840L9H0"/>
<evidence type="ECO:0000313" key="3">
    <source>
        <dbReference type="EMBL" id="MBB4843322.1"/>
    </source>
</evidence>
<gene>
    <name evidence="3" type="ORF">HNP55_001841</name>
</gene>
<dbReference type="GO" id="GO:0030153">
    <property type="term" value="P:bacteriocin immunity"/>
    <property type="evidence" value="ECO:0007669"/>
    <property type="project" value="InterPro"/>
</dbReference>
<evidence type="ECO:0000259" key="2">
    <source>
        <dbReference type="Pfam" id="PF06713"/>
    </source>
</evidence>
<evidence type="ECO:0000313" key="4">
    <source>
        <dbReference type="Proteomes" id="UP000562027"/>
    </source>
</evidence>
<keyword evidence="4" id="KW-1185">Reference proteome</keyword>
<evidence type="ECO:0000256" key="1">
    <source>
        <dbReference type="SAM" id="Phobius"/>
    </source>
</evidence>
<protein>
    <recommendedName>
        <fullName evidence="2">Uncharacterized protein YyaB-like PH domain-containing protein</fullName>
    </recommendedName>
</protein>
<dbReference type="InterPro" id="IPR009589">
    <property type="entry name" value="PH_YyaB-like"/>
</dbReference>
<feature type="transmembrane region" description="Helical" evidence="1">
    <location>
        <begin position="41"/>
        <end position="60"/>
    </location>
</feature>
<dbReference type="Proteomes" id="UP000562027">
    <property type="component" value="Unassembled WGS sequence"/>
</dbReference>
<dbReference type="EMBL" id="JACHLP010000003">
    <property type="protein sequence ID" value="MBB4843322.1"/>
    <property type="molecule type" value="Genomic_DNA"/>
</dbReference>
<keyword evidence="1" id="KW-1133">Transmembrane helix</keyword>
<keyword evidence="1" id="KW-0812">Transmembrane</keyword>
<dbReference type="RefSeq" id="WP_184298466.1">
    <property type="nucleotide sequence ID" value="NZ_JACHLP010000003.1"/>
</dbReference>
<comment type="caution">
    <text evidence="3">The sequence shown here is derived from an EMBL/GenBank/DDBJ whole genome shotgun (WGS) entry which is preliminary data.</text>
</comment>
<feature type="transmembrane region" description="Helical" evidence="1">
    <location>
        <begin position="7"/>
        <end position="29"/>
    </location>
</feature>
<proteinExistence type="predicted"/>
<reference evidence="3 4" key="1">
    <citation type="submission" date="2020-08" db="EMBL/GenBank/DDBJ databases">
        <title>Functional genomics of gut bacteria from endangered species of beetles.</title>
        <authorList>
            <person name="Carlos-Shanley C."/>
        </authorList>
    </citation>
    <scope>NUCLEOTIDE SEQUENCE [LARGE SCALE GENOMIC DNA]</scope>
    <source>
        <strain evidence="3 4">S00239</strain>
    </source>
</reference>
<organism evidence="3 4">
    <name type="scientific">Roseateles oligotrophus</name>
    <dbReference type="NCBI Taxonomy" id="1769250"/>
    <lineage>
        <taxon>Bacteria</taxon>
        <taxon>Pseudomonadati</taxon>
        <taxon>Pseudomonadota</taxon>
        <taxon>Betaproteobacteria</taxon>
        <taxon>Burkholderiales</taxon>
        <taxon>Sphaerotilaceae</taxon>
        <taxon>Roseateles</taxon>
    </lineage>
</organism>
<feature type="domain" description="Uncharacterized protein YyaB-like PH" evidence="2">
    <location>
        <begin position="58"/>
        <end position="130"/>
    </location>
</feature>
<accession>A0A840L9H0</accession>
<sequence length="144" mass="16220">MRYHSRIDAWLLLVFAAMVALPLLLDVLITPGPVPLKPSSMLLSGLTLGLAVYFCFPCYYELEQDGLLIRCGRREQRIAYRDIVALAYSRNLAAAPALSLRRVLIRHGRWSGQLVSPRDREGFMRALQARVTQAQAPAALQRQE</sequence>
<keyword evidence="1" id="KW-0472">Membrane</keyword>